<name>A0AB34KEB8_9PEZI</name>
<comment type="caution">
    <text evidence="3">The sequence shown here is derived from an EMBL/GenBank/DDBJ whole genome shotgun (WGS) entry which is preliminary data.</text>
</comment>
<evidence type="ECO:0000256" key="1">
    <source>
        <dbReference type="SAM" id="Phobius"/>
    </source>
</evidence>
<sequence length="106" mass="12009">MGFFALLLGAILGVFWMTIGASALNSQILEICVFILCFVDNGHSANHIPLVCEVVALDIRRPNSERSYLFTQLFVGITFSLAGLVMFELRRSKRKWREEASTNNRR</sequence>
<organism evidence="3 4">
    <name type="scientific">Cladosporium halotolerans</name>
    <dbReference type="NCBI Taxonomy" id="1052096"/>
    <lineage>
        <taxon>Eukaryota</taxon>
        <taxon>Fungi</taxon>
        <taxon>Dikarya</taxon>
        <taxon>Ascomycota</taxon>
        <taxon>Pezizomycotina</taxon>
        <taxon>Dothideomycetes</taxon>
        <taxon>Dothideomycetidae</taxon>
        <taxon>Cladosporiales</taxon>
        <taxon>Cladosporiaceae</taxon>
        <taxon>Cladosporium</taxon>
    </lineage>
</organism>
<proteinExistence type="predicted"/>
<dbReference type="GeneID" id="96010595"/>
<keyword evidence="2" id="KW-0732">Signal</keyword>
<keyword evidence="1" id="KW-0472">Membrane</keyword>
<accession>A0AB34KEB8</accession>
<evidence type="ECO:0000256" key="2">
    <source>
        <dbReference type="SAM" id="SignalP"/>
    </source>
</evidence>
<reference evidence="3 4" key="1">
    <citation type="journal article" date="2020" name="Microbiol. Resour. Announc.">
        <title>Draft Genome Sequence of a Cladosporium Species Isolated from the Mesophotic Ascidian Didemnum maculosum.</title>
        <authorList>
            <person name="Gioti A."/>
            <person name="Siaperas R."/>
            <person name="Nikolaivits E."/>
            <person name="Le Goff G."/>
            <person name="Ouazzani J."/>
            <person name="Kotoulas G."/>
            <person name="Topakas E."/>
        </authorList>
    </citation>
    <scope>NUCLEOTIDE SEQUENCE [LARGE SCALE GENOMIC DNA]</scope>
    <source>
        <strain evidence="3 4">TM138-S3</strain>
    </source>
</reference>
<feature type="chain" id="PRO_5044308767" evidence="2">
    <location>
        <begin position="24"/>
        <end position="106"/>
    </location>
</feature>
<feature type="transmembrane region" description="Helical" evidence="1">
    <location>
        <begin position="67"/>
        <end position="87"/>
    </location>
</feature>
<keyword evidence="1" id="KW-0812">Transmembrane</keyword>
<dbReference type="RefSeq" id="XP_069225223.1">
    <property type="nucleotide sequence ID" value="XM_069377757.1"/>
</dbReference>
<dbReference type="EMBL" id="JAAQHG020000066">
    <property type="protein sequence ID" value="KAL1582116.1"/>
    <property type="molecule type" value="Genomic_DNA"/>
</dbReference>
<feature type="signal peptide" evidence="2">
    <location>
        <begin position="1"/>
        <end position="23"/>
    </location>
</feature>
<dbReference type="Proteomes" id="UP000803884">
    <property type="component" value="Unassembled WGS sequence"/>
</dbReference>
<dbReference type="AlphaFoldDB" id="A0AB34KEB8"/>
<keyword evidence="1" id="KW-1133">Transmembrane helix</keyword>
<evidence type="ECO:0000313" key="4">
    <source>
        <dbReference type="Proteomes" id="UP000803884"/>
    </source>
</evidence>
<keyword evidence="4" id="KW-1185">Reference proteome</keyword>
<protein>
    <submittedName>
        <fullName evidence="3">Uncharacterized protein</fullName>
    </submittedName>
</protein>
<evidence type="ECO:0000313" key="3">
    <source>
        <dbReference type="EMBL" id="KAL1582116.1"/>
    </source>
</evidence>
<gene>
    <name evidence="3" type="ORF">WHR41_09153</name>
</gene>